<dbReference type="GO" id="GO:0051603">
    <property type="term" value="P:proteolysis involved in protein catabolic process"/>
    <property type="evidence" value="ECO:0007669"/>
    <property type="project" value="InterPro"/>
</dbReference>
<dbReference type="AlphaFoldDB" id="A0AAV1DHA7"/>
<dbReference type="Pfam" id="PF00227">
    <property type="entry name" value="Proteasome"/>
    <property type="match status" value="1"/>
</dbReference>
<evidence type="ECO:0000313" key="3">
    <source>
        <dbReference type="Proteomes" id="UP001161247"/>
    </source>
</evidence>
<evidence type="ECO:0000256" key="1">
    <source>
        <dbReference type="SAM" id="MobiDB-lite"/>
    </source>
</evidence>
<feature type="region of interest" description="Disordered" evidence="1">
    <location>
        <begin position="16"/>
        <end position="36"/>
    </location>
</feature>
<organism evidence="2 3">
    <name type="scientific">Oldenlandia corymbosa var. corymbosa</name>
    <dbReference type="NCBI Taxonomy" id="529605"/>
    <lineage>
        <taxon>Eukaryota</taxon>
        <taxon>Viridiplantae</taxon>
        <taxon>Streptophyta</taxon>
        <taxon>Embryophyta</taxon>
        <taxon>Tracheophyta</taxon>
        <taxon>Spermatophyta</taxon>
        <taxon>Magnoliopsida</taxon>
        <taxon>eudicotyledons</taxon>
        <taxon>Gunneridae</taxon>
        <taxon>Pentapetalae</taxon>
        <taxon>asterids</taxon>
        <taxon>lamiids</taxon>
        <taxon>Gentianales</taxon>
        <taxon>Rubiaceae</taxon>
        <taxon>Rubioideae</taxon>
        <taxon>Spermacoceae</taxon>
        <taxon>Hedyotis-Oldenlandia complex</taxon>
        <taxon>Oldenlandia</taxon>
    </lineage>
</organism>
<dbReference type="SUPFAM" id="SSF56235">
    <property type="entry name" value="N-terminal nucleophile aminohydrolases (Ntn hydrolases)"/>
    <property type="match status" value="1"/>
</dbReference>
<dbReference type="InterPro" id="IPR029055">
    <property type="entry name" value="Ntn_hydrolases_N"/>
</dbReference>
<dbReference type="Gene3D" id="3.60.20.10">
    <property type="entry name" value="Glutamine Phosphoribosylpyrophosphate, subunit 1, domain 1"/>
    <property type="match status" value="1"/>
</dbReference>
<dbReference type="InterPro" id="IPR001353">
    <property type="entry name" value="Proteasome_sua/b"/>
</dbReference>
<name>A0AAV1DHA7_OLDCO</name>
<gene>
    <name evidence="2" type="ORF">OLC1_LOCUS15591</name>
</gene>
<accession>A0AAV1DHA7</accession>
<evidence type="ECO:0000313" key="2">
    <source>
        <dbReference type="EMBL" id="CAI9107230.1"/>
    </source>
</evidence>
<dbReference type="Proteomes" id="UP001161247">
    <property type="component" value="Chromosome 5"/>
</dbReference>
<dbReference type="EMBL" id="OX459122">
    <property type="protein sequence ID" value="CAI9107230.1"/>
    <property type="molecule type" value="Genomic_DNA"/>
</dbReference>
<dbReference type="GO" id="GO:0005839">
    <property type="term" value="C:proteasome core complex"/>
    <property type="evidence" value="ECO:0007669"/>
    <property type="project" value="InterPro"/>
</dbReference>
<reference evidence="2" key="1">
    <citation type="submission" date="2023-03" db="EMBL/GenBank/DDBJ databases">
        <authorList>
            <person name="Julca I."/>
        </authorList>
    </citation>
    <scope>NUCLEOTIDE SEQUENCE</scope>
</reference>
<protein>
    <submittedName>
        <fullName evidence="2">OLC1v1006544C1</fullName>
    </submittedName>
</protein>
<proteinExistence type="predicted"/>
<keyword evidence="3" id="KW-1185">Reference proteome</keyword>
<sequence>MVVKFEVEEEAWKRIEPKATEEQDQWSSGVGEKEEQLKNQNMELHMELRKYVGEGESMTVGNEDKVTIEQQAGLIKSSTTVLAFKFWECQDALHCTDANQRCVLAVDGRIVDASGTPVQNDYGKITFLGKNVMFACCGNLSVGNLLSFNLIAEMLSEYLSENQKTVTENYRKTLIENFGHIKKDPSVRSVVVGYHTIRKVPVIYEIDKDGIAVECPYFATMGSGSSSAIKLLYEEMGLNFKRSVADACEKAKRIVCRTAQSDPGTGGTVNVHWVSAQGRRCSHWFHSIPEYLKEQGLGRQARD</sequence>